<dbReference type="EMBL" id="CP104013">
    <property type="protein sequence ID" value="UYP44264.1"/>
    <property type="molecule type" value="Genomic_DNA"/>
</dbReference>
<evidence type="ECO:0000256" key="7">
    <source>
        <dbReference type="RuleBase" id="RU363032"/>
    </source>
</evidence>
<keyword evidence="2 7" id="KW-0813">Transport</keyword>
<dbReference type="Gene3D" id="1.10.3720.10">
    <property type="entry name" value="MetI-like"/>
    <property type="match status" value="2"/>
</dbReference>
<feature type="transmembrane region" description="Helical" evidence="7">
    <location>
        <begin position="181"/>
        <end position="201"/>
    </location>
</feature>
<keyword evidence="5 7" id="KW-1133">Transmembrane helix</keyword>
<evidence type="ECO:0000256" key="4">
    <source>
        <dbReference type="ARBA" id="ARBA00022692"/>
    </source>
</evidence>
<comment type="subcellular location">
    <subcellularLocation>
        <location evidence="1 7">Cell membrane</location>
        <topology evidence="1 7">Multi-pass membrane protein</topology>
    </subcellularLocation>
</comment>
<name>A0ABY6HP70_9ARCH</name>
<feature type="compositionally biased region" description="Acidic residues" evidence="8">
    <location>
        <begin position="370"/>
        <end position="383"/>
    </location>
</feature>
<feature type="transmembrane region" description="Helical" evidence="7">
    <location>
        <begin position="416"/>
        <end position="438"/>
    </location>
</feature>
<feature type="region of interest" description="Disordered" evidence="8">
    <location>
        <begin position="365"/>
        <end position="386"/>
    </location>
</feature>
<feature type="transmembrane region" description="Helical" evidence="7">
    <location>
        <begin position="665"/>
        <end position="685"/>
    </location>
</feature>
<dbReference type="SUPFAM" id="SSF161098">
    <property type="entry name" value="MetI-like"/>
    <property type="match status" value="2"/>
</dbReference>
<feature type="domain" description="ABC transmembrane type-1" evidence="9">
    <location>
        <begin position="481"/>
        <end position="686"/>
    </location>
</feature>
<comment type="similarity">
    <text evidence="7">Belongs to the binding-protein-dependent transport system permease family.</text>
</comment>
<sequence>MEESKKIYNTVSRPNPDENLSLGKKNKKELNKSEKRFAYKILIPAVLVFLFGIFFPLIIGILISFTNSSASNGFFGDKITLINYYELLFHGGINANHFWQYTYQTLFFAIVAVTLELLLGLIFALLLNKEFKGRGLARATLLIPWALPTVASATIFRYEILAPSGDYGLFNSLIQGLGGNGIAFFGADVSILFDLPCLIPFSPGFMMVPISTTMLSSILIDVWKTTPFFSLLILAALQVVSEDLYGAADIAGATPWQKFSKITWPIIRPGVATALVFRVMDAIRVYDAIVIFRDDTVYSMTYQSVNFWSRSQEFGKASTVAMLEFLIIIIFAVFIFKILSVDRTSKSPKTKLSSISLMRKSKEGPSLTDEILDNNENNNDDNENSIHDGDKTTFLLRKISNKEIQWFRRKRVIKKIGLVISVFLMCLFCAFPFIWIVLRAFRNPYIAQDSFEILPKFPSIDAFKVVFQNSEFFGATFDRALINGFILSGLTALVVLIVGSLTGYALAKFDFKFKKITSLIIFTMTSLPPLVIIIPYFIQTKVISNIFPFLDLTDSLFGLILPYAAFNLPLATFVLRSFFEEIPEDLWKAARVDGASNFQVFRKVIMPLTVPGLFTCFILVFIAAWNELLFAQIWLISDDNHTIPRAILRFVQNPASLSANWDTDIALMAATSIATVPLVIIVLIFQKHIIKGITSGAVKG</sequence>
<protein>
    <recommendedName>
        <fullName evidence="9">ABC transmembrane type-1 domain-containing protein</fullName>
    </recommendedName>
</protein>
<keyword evidence="3" id="KW-1003">Cell membrane</keyword>
<evidence type="ECO:0000256" key="5">
    <source>
        <dbReference type="ARBA" id="ARBA00022989"/>
    </source>
</evidence>
<feature type="domain" description="ABC transmembrane type-1" evidence="9">
    <location>
        <begin position="102"/>
        <end position="335"/>
    </location>
</feature>
<dbReference type="Proteomes" id="UP001208689">
    <property type="component" value="Chromosome"/>
</dbReference>
<dbReference type="PANTHER" id="PTHR32243">
    <property type="entry name" value="MALTOSE TRANSPORT SYSTEM PERMEASE-RELATED"/>
    <property type="match status" value="1"/>
</dbReference>
<evidence type="ECO:0000313" key="11">
    <source>
        <dbReference type="Proteomes" id="UP001208689"/>
    </source>
</evidence>
<proteinExistence type="inferred from homology"/>
<feature type="transmembrane region" description="Helical" evidence="7">
    <location>
        <begin position="139"/>
        <end position="161"/>
    </location>
</feature>
<feature type="transmembrane region" description="Helical" evidence="7">
    <location>
        <begin position="519"/>
        <end position="538"/>
    </location>
</feature>
<feature type="transmembrane region" description="Helical" evidence="7">
    <location>
        <begin position="106"/>
        <end position="127"/>
    </location>
</feature>
<reference evidence="10" key="1">
    <citation type="submission" date="2022-09" db="EMBL/GenBank/DDBJ databases">
        <title>Actin cytoskeleton and complex cell architecture in an #Asgard archaeon.</title>
        <authorList>
            <person name="Ponce Toledo R.I."/>
            <person name="Schleper C."/>
            <person name="Rodrigues Oliveira T."/>
            <person name="Wollweber F."/>
            <person name="Xu J."/>
            <person name="Rittmann S."/>
            <person name="Klingl A."/>
            <person name="Pilhofer M."/>
        </authorList>
    </citation>
    <scope>NUCLEOTIDE SEQUENCE</scope>
    <source>
        <strain evidence="10">B-35</strain>
    </source>
</reference>
<feature type="transmembrane region" description="Helical" evidence="7">
    <location>
        <begin position="558"/>
        <end position="579"/>
    </location>
</feature>
<dbReference type="Pfam" id="PF00528">
    <property type="entry name" value="BPD_transp_1"/>
    <property type="match status" value="2"/>
</dbReference>
<gene>
    <name evidence="10" type="ORF">NEF87_000549</name>
</gene>
<dbReference type="InterPro" id="IPR050901">
    <property type="entry name" value="BP-dep_ABC_trans_perm"/>
</dbReference>
<feature type="transmembrane region" description="Helical" evidence="7">
    <location>
        <begin position="37"/>
        <end position="65"/>
    </location>
</feature>
<evidence type="ECO:0000259" key="9">
    <source>
        <dbReference type="PROSITE" id="PS50928"/>
    </source>
</evidence>
<keyword evidence="4 7" id="KW-0812">Transmembrane</keyword>
<feature type="transmembrane region" description="Helical" evidence="7">
    <location>
        <begin position="480"/>
        <end position="507"/>
    </location>
</feature>
<feature type="transmembrane region" description="Helical" evidence="7">
    <location>
        <begin position="317"/>
        <end position="339"/>
    </location>
</feature>
<keyword evidence="11" id="KW-1185">Reference proteome</keyword>
<keyword evidence="6 7" id="KW-0472">Membrane</keyword>
<dbReference type="CDD" id="cd06261">
    <property type="entry name" value="TM_PBP2"/>
    <property type="match status" value="2"/>
</dbReference>
<accession>A0ABY6HP70</accession>
<organism evidence="10 11">
    <name type="scientific">Candidatus Lokiarchaeum ossiferum</name>
    <dbReference type="NCBI Taxonomy" id="2951803"/>
    <lineage>
        <taxon>Archaea</taxon>
        <taxon>Promethearchaeati</taxon>
        <taxon>Promethearchaeota</taxon>
        <taxon>Promethearchaeia</taxon>
        <taxon>Promethearchaeales</taxon>
        <taxon>Promethearchaeaceae</taxon>
        <taxon>Candidatus Lokiarchaeum</taxon>
    </lineage>
</organism>
<dbReference type="PANTHER" id="PTHR32243:SF18">
    <property type="entry name" value="INNER MEMBRANE ABC TRANSPORTER PERMEASE PROTEIN YCJP"/>
    <property type="match status" value="1"/>
</dbReference>
<dbReference type="InterPro" id="IPR035906">
    <property type="entry name" value="MetI-like_sf"/>
</dbReference>
<feature type="transmembrane region" description="Helical" evidence="7">
    <location>
        <begin position="600"/>
        <end position="625"/>
    </location>
</feature>
<evidence type="ECO:0000256" key="8">
    <source>
        <dbReference type="SAM" id="MobiDB-lite"/>
    </source>
</evidence>
<dbReference type="InterPro" id="IPR000515">
    <property type="entry name" value="MetI-like"/>
</dbReference>
<dbReference type="PROSITE" id="PS50928">
    <property type="entry name" value="ABC_TM1"/>
    <property type="match status" value="2"/>
</dbReference>
<evidence type="ECO:0000256" key="6">
    <source>
        <dbReference type="ARBA" id="ARBA00023136"/>
    </source>
</evidence>
<evidence type="ECO:0000256" key="3">
    <source>
        <dbReference type="ARBA" id="ARBA00022475"/>
    </source>
</evidence>
<evidence type="ECO:0000256" key="1">
    <source>
        <dbReference type="ARBA" id="ARBA00004651"/>
    </source>
</evidence>
<evidence type="ECO:0000313" key="10">
    <source>
        <dbReference type="EMBL" id="UYP44264.1"/>
    </source>
</evidence>
<evidence type="ECO:0000256" key="2">
    <source>
        <dbReference type="ARBA" id="ARBA00022448"/>
    </source>
</evidence>